<evidence type="ECO:0000259" key="1">
    <source>
        <dbReference type="Pfam" id="PF00534"/>
    </source>
</evidence>
<dbReference type="EMBL" id="FPBK01000010">
    <property type="protein sequence ID" value="SFU62131.1"/>
    <property type="molecule type" value="Genomic_DNA"/>
</dbReference>
<dbReference type="InterPro" id="IPR001296">
    <property type="entry name" value="Glyco_trans_1"/>
</dbReference>
<dbReference type="AlphaFoldDB" id="A0A1I7HND4"/>
<evidence type="ECO:0000313" key="2">
    <source>
        <dbReference type="EMBL" id="SFU62131.1"/>
    </source>
</evidence>
<keyword evidence="3" id="KW-1185">Reference proteome</keyword>
<dbReference type="Proteomes" id="UP000199138">
    <property type="component" value="Unassembled WGS sequence"/>
</dbReference>
<dbReference type="InterPro" id="IPR050194">
    <property type="entry name" value="Glycosyltransferase_grp1"/>
</dbReference>
<dbReference type="PANTHER" id="PTHR45947:SF3">
    <property type="entry name" value="SULFOQUINOVOSYL TRANSFERASE SQD2"/>
    <property type="match status" value="1"/>
</dbReference>
<protein>
    <submittedName>
        <fullName evidence="2">Glycosyltransferase involved in cell wall bisynthesis</fullName>
    </submittedName>
</protein>
<sequence>MKNLLYIGNKLSHSGVTVTTIETLGNKFQEEGFSVIYASSVKNKTLRMLHMVWVFLINQYKTDAILIDTYSTSNFYYAVVIGQLAKLFRKPYIPILHGGNLESRLKNNSKLAYPLFSKSLANVAPSLFLKSIFENYGYKNTVFIPNPIDVKEYSFLKREKTSLKLLWVRSFASLYNPLLAVKAVEELMKRGYNVELCMVGPQKDQSWDDCHAYTQKYSLPVKFTGKLTKSEWLSLSKQYDVFINTTTIDNTPLSVLEAMALGLPVISTNVGGIPFLIRHKKNGMLISSNDLEGLVNTLIELHENPDLVASLSNAGRAYVSSLDWSLAKKKWLALLQISNGNS</sequence>
<keyword evidence="2" id="KW-0808">Transferase</keyword>
<name>A0A1I7HND4_9FLAO</name>
<reference evidence="2 3" key="1">
    <citation type="submission" date="2016-10" db="EMBL/GenBank/DDBJ databases">
        <authorList>
            <person name="de Groot N.N."/>
        </authorList>
    </citation>
    <scope>NUCLEOTIDE SEQUENCE [LARGE SCALE GENOMIC DNA]</scope>
    <source>
        <strain evidence="2 3">CGMCC 1.12333</strain>
    </source>
</reference>
<dbReference type="SUPFAM" id="SSF53756">
    <property type="entry name" value="UDP-Glycosyltransferase/glycogen phosphorylase"/>
    <property type="match status" value="1"/>
</dbReference>
<gene>
    <name evidence="2" type="ORF">SAMN05216480_11061</name>
</gene>
<accession>A0A1I7HND4</accession>
<feature type="domain" description="Glycosyl transferase family 1" evidence="1">
    <location>
        <begin position="158"/>
        <end position="316"/>
    </location>
</feature>
<proteinExistence type="predicted"/>
<dbReference type="STRING" id="1224947.SAMN05216480_11061"/>
<dbReference type="RefSeq" id="WP_245766586.1">
    <property type="nucleotide sequence ID" value="NZ_FPBK01000010.1"/>
</dbReference>
<dbReference type="Gene3D" id="3.40.50.2000">
    <property type="entry name" value="Glycogen Phosphorylase B"/>
    <property type="match status" value="2"/>
</dbReference>
<dbReference type="CDD" id="cd03801">
    <property type="entry name" value="GT4_PimA-like"/>
    <property type="match status" value="1"/>
</dbReference>
<evidence type="ECO:0000313" key="3">
    <source>
        <dbReference type="Proteomes" id="UP000199138"/>
    </source>
</evidence>
<organism evidence="2 3">
    <name type="scientific">Pustulibacterium marinum</name>
    <dbReference type="NCBI Taxonomy" id="1224947"/>
    <lineage>
        <taxon>Bacteria</taxon>
        <taxon>Pseudomonadati</taxon>
        <taxon>Bacteroidota</taxon>
        <taxon>Flavobacteriia</taxon>
        <taxon>Flavobacteriales</taxon>
        <taxon>Flavobacteriaceae</taxon>
        <taxon>Pustulibacterium</taxon>
    </lineage>
</organism>
<dbReference type="PANTHER" id="PTHR45947">
    <property type="entry name" value="SULFOQUINOVOSYL TRANSFERASE SQD2"/>
    <property type="match status" value="1"/>
</dbReference>
<dbReference type="GO" id="GO:0016757">
    <property type="term" value="F:glycosyltransferase activity"/>
    <property type="evidence" value="ECO:0007669"/>
    <property type="project" value="InterPro"/>
</dbReference>
<dbReference type="Pfam" id="PF00534">
    <property type="entry name" value="Glycos_transf_1"/>
    <property type="match status" value="1"/>
</dbReference>